<organism evidence="2 3">
    <name type="scientific">Sphingomonas piscis</name>
    <dbReference type="NCBI Taxonomy" id="2714943"/>
    <lineage>
        <taxon>Bacteria</taxon>
        <taxon>Pseudomonadati</taxon>
        <taxon>Pseudomonadota</taxon>
        <taxon>Alphaproteobacteria</taxon>
        <taxon>Sphingomonadales</taxon>
        <taxon>Sphingomonadaceae</taxon>
        <taxon>Sphingomonas</taxon>
    </lineage>
</organism>
<feature type="domain" description="Cupin type-2" evidence="1">
    <location>
        <begin position="58"/>
        <end position="120"/>
    </location>
</feature>
<dbReference type="EMBL" id="CP049869">
    <property type="protein sequence ID" value="QIK79002.1"/>
    <property type="molecule type" value="Genomic_DNA"/>
</dbReference>
<evidence type="ECO:0000259" key="1">
    <source>
        <dbReference type="Pfam" id="PF07883"/>
    </source>
</evidence>
<dbReference type="InterPro" id="IPR013096">
    <property type="entry name" value="Cupin_2"/>
</dbReference>
<dbReference type="AlphaFoldDB" id="A0A6G7YQI9"/>
<sequence>MTARSLERFPLHLGLGGTAVPQPEMGGPEWYEAYGDRTAGDGRDGRLVSLFSFSESWSSWEMHPSGDEVVMCLSGSMTLHQQRADGSPTTTVLNQGEYAINPPGVWHTADADGPVTALFITPGEGTTHKAREGNGAAGED</sequence>
<dbReference type="RefSeq" id="WP_166411393.1">
    <property type="nucleotide sequence ID" value="NZ_CP049869.1"/>
</dbReference>
<dbReference type="InterPro" id="IPR014710">
    <property type="entry name" value="RmlC-like_jellyroll"/>
</dbReference>
<dbReference type="InterPro" id="IPR011051">
    <property type="entry name" value="RmlC_Cupin_sf"/>
</dbReference>
<gene>
    <name evidence="2" type="ORF">G7077_08930</name>
</gene>
<name>A0A6G7YQI9_9SPHN</name>
<dbReference type="Gene3D" id="2.60.120.10">
    <property type="entry name" value="Jelly Rolls"/>
    <property type="match status" value="1"/>
</dbReference>
<evidence type="ECO:0000313" key="3">
    <source>
        <dbReference type="Proteomes" id="UP000503222"/>
    </source>
</evidence>
<dbReference type="Pfam" id="PF07883">
    <property type="entry name" value="Cupin_2"/>
    <property type="match status" value="1"/>
</dbReference>
<keyword evidence="3" id="KW-1185">Reference proteome</keyword>
<protein>
    <submittedName>
        <fullName evidence="2">Cupin domain-containing protein</fullName>
    </submittedName>
</protein>
<dbReference type="Proteomes" id="UP000503222">
    <property type="component" value="Chromosome"/>
</dbReference>
<evidence type="ECO:0000313" key="2">
    <source>
        <dbReference type="EMBL" id="QIK79002.1"/>
    </source>
</evidence>
<accession>A0A6G7YQI9</accession>
<dbReference type="SUPFAM" id="SSF51182">
    <property type="entry name" value="RmlC-like cupins"/>
    <property type="match status" value="1"/>
</dbReference>
<proteinExistence type="predicted"/>
<reference evidence="2 3" key="1">
    <citation type="submission" date="2020-03" db="EMBL/GenBank/DDBJ databases">
        <title>Sphingomonas sp. nov., isolated from fish.</title>
        <authorList>
            <person name="Hyun D.-W."/>
            <person name="Bae J.-W."/>
        </authorList>
    </citation>
    <scope>NUCLEOTIDE SEQUENCE [LARGE SCALE GENOMIC DNA]</scope>
    <source>
        <strain evidence="2 3">HDW15B</strain>
    </source>
</reference>
<dbReference type="KEGG" id="spii:G7077_08930"/>